<organism evidence="2 3">
    <name type="scientific">Rhodocollybia butyracea</name>
    <dbReference type="NCBI Taxonomy" id="206335"/>
    <lineage>
        <taxon>Eukaryota</taxon>
        <taxon>Fungi</taxon>
        <taxon>Dikarya</taxon>
        <taxon>Basidiomycota</taxon>
        <taxon>Agaricomycotina</taxon>
        <taxon>Agaricomycetes</taxon>
        <taxon>Agaricomycetidae</taxon>
        <taxon>Agaricales</taxon>
        <taxon>Marasmiineae</taxon>
        <taxon>Omphalotaceae</taxon>
        <taxon>Rhodocollybia</taxon>
    </lineage>
</organism>
<protein>
    <submittedName>
        <fullName evidence="2">Uncharacterized protein</fullName>
    </submittedName>
</protein>
<feature type="transmembrane region" description="Helical" evidence="1">
    <location>
        <begin position="52"/>
        <end position="70"/>
    </location>
</feature>
<gene>
    <name evidence="2" type="ORF">BDP27DRAFT_1407061</name>
</gene>
<comment type="caution">
    <text evidence="2">The sequence shown here is derived from an EMBL/GenBank/DDBJ whole genome shotgun (WGS) entry which is preliminary data.</text>
</comment>
<keyword evidence="3" id="KW-1185">Reference proteome</keyword>
<accession>A0A9P5PCD4</accession>
<dbReference type="AlphaFoldDB" id="A0A9P5PCD4"/>
<dbReference type="EMBL" id="JADNRY010000236">
    <property type="protein sequence ID" value="KAF9060592.1"/>
    <property type="molecule type" value="Genomic_DNA"/>
</dbReference>
<dbReference type="OrthoDB" id="3051530at2759"/>
<keyword evidence="1" id="KW-0472">Membrane</keyword>
<proteinExistence type="predicted"/>
<feature type="non-terminal residue" evidence="2">
    <location>
        <position position="95"/>
    </location>
</feature>
<keyword evidence="1" id="KW-1133">Transmembrane helix</keyword>
<sequence length="95" mass="10309">MLVHASMAVARSKTATSDFIVFDVLLGLALFLTSCTYFSALFSKSLARMMTWFALIIASWLYCISFLLLVGHQAGGTPTFGLCLFQAGMIYAAPV</sequence>
<name>A0A9P5PCD4_9AGAR</name>
<reference evidence="2" key="1">
    <citation type="submission" date="2020-11" db="EMBL/GenBank/DDBJ databases">
        <authorList>
            <consortium name="DOE Joint Genome Institute"/>
            <person name="Ahrendt S."/>
            <person name="Riley R."/>
            <person name="Andreopoulos W."/>
            <person name="Labutti K."/>
            <person name="Pangilinan J."/>
            <person name="Ruiz-Duenas F.J."/>
            <person name="Barrasa J.M."/>
            <person name="Sanchez-Garcia M."/>
            <person name="Camarero S."/>
            <person name="Miyauchi S."/>
            <person name="Serrano A."/>
            <person name="Linde D."/>
            <person name="Babiker R."/>
            <person name="Drula E."/>
            <person name="Ayuso-Fernandez I."/>
            <person name="Pacheco R."/>
            <person name="Padilla G."/>
            <person name="Ferreira P."/>
            <person name="Barriuso J."/>
            <person name="Kellner H."/>
            <person name="Castanera R."/>
            <person name="Alfaro M."/>
            <person name="Ramirez L."/>
            <person name="Pisabarro A.G."/>
            <person name="Kuo A."/>
            <person name="Tritt A."/>
            <person name="Lipzen A."/>
            <person name="He G."/>
            <person name="Yan M."/>
            <person name="Ng V."/>
            <person name="Cullen D."/>
            <person name="Martin F."/>
            <person name="Rosso M.-N."/>
            <person name="Henrissat B."/>
            <person name="Hibbett D."/>
            <person name="Martinez A.T."/>
            <person name="Grigoriev I.V."/>
        </authorList>
    </citation>
    <scope>NUCLEOTIDE SEQUENCE</scope>
    <source>
        <strain evidence="2">AH 40177</strain>
    </source>
</reference>
<evidence type="ECO:0000256" key="1">
    <source>
        <dbReference type="SAM" id="Phobius"/>
    </source>
</evidence>
<evidence type="ECO:0000313" key="2">
    <source>
        <dbReference type="EMBL" id="KAF9060592.1"/>
    </source>
</evidence>
<evidence type="ECO:0000313" key="3">
    <source>
        <dbReference type="Proteomes" id="UP000772434"/>
    </source>
</evidence>
<keyword evidence="1" id="KW-0812">Transmembrane</keyword>
<feature type="transmembrane region" description="Helical" evidence="1">
    <location>
        <begin position="20"/>
        <end position="40"/>
    </location>
</feature>
<dbReference type="Proteomes" id="UP000772434">
    <property type="component" value="Unassembled WGS sequence"/>
</dbReference>